<evidence type="ECO:0000256" key="4">
    <source>
        <dbReference type="ARBA" id="ARBA00022989"/>
    </source>
</evidence>
<proteinExistence type="inferred from homology"/>
<keyword evidence="4 9" id="KW-1133">Transmembrane helix</keyword>
<dbReference type="AlphaFoldDB" id="A0A8B6GST8"/>
<dbReference type="GO" id="GO:0042923">
    <property type="term" value="F:neuropeptide binding"/>
    <property type="evidence" value="ECO:0007669"/>
    <property type="project" value="TreeGrafter"/>
</dbReference>
<keyword evidence="6 9" id="KW-0472">Membrane</keyword>
<evidence type="ECO:0000256" key="7">
    <source>
        <dbReference type="ARBA" id="ARBA00023170"/>
    </source>
</evidence>
<evidence type="ECO:0000256" key="8">
    <source>
        <dbReference type="ARBA" id="ARBA00023224"/>
    </source>
</evidence>
<evidence type="ECO:0000313" key="12">
    <source>
        <dbReference type="Proteomes" id="UP000596742"/>
    </source>
</evidence>
<sequence length="394" mass="45507">MTNVITQIENLFKNINGTNKTDIEEILKQNNTLDDPVRFDINRAIVLIPSFGILTIITIFANVFVCYVIAKNRHMHTVTNLFIANMAISDLLLAFINVPLNIARNLMNEWTLGSFLCHLFNYSLKVSVYVSTFTLTAIALDRQRVLLYPLHPRMTRKRGMFVLAFIWLLSICFSLPFGIYTNVKEINMITYKVKRCWSTYPSNKFEQYLTIATIMFQYFIPLIVITCTYGRIVHKLWIRTHLGVVTENQRLMQIQAKRKSIKLLVAVVAVFAISWMPLNLYYILADHHPNTKVFHPDTNTFFVCHWIAISSSCINPFLYCWMNPAFSTVIAKRLRCLKSFTGGPEIEIDEIDSTGFRLRSNRRFGNSSRTISSFSASDSRRSSSKTFRGFAYMV</sequence>
<dbReference type="PANTHER" id="PTHR24235">
    <property type="entry name" value="NEUROPEPTIDE Y RECEPTOR"/>
    <property type="match status" value="1"/>
</dbReference>
<dbReference type="Pfam" id="PF00001">
    <property type="entry name" value="7tm_1"/>
    <property type="match status" value="1"/>
</dbReference>
<dbReference type="OrthoDB" id="10037617at2759"/>
<organism evidence="11 12">
    <name type="scientific">Mytilus galloprovincialis</name>
    <name type="common">Mediterranean mussel</name>
    <dbReference type="NCBI Taxonomy" id="29158"/>
    <lineage>
        <taxon>Eukaryota</taxon>
        <taxon>Metazoa</taxon>
        <taxon>Spiralia</taxon>
        <taxon>Lophotrochozoa</taxon>
        <taxon>Mollusca</taxon>
        <taxon>Bivalvia</taxon>
        <taxon>Autobranchia</taxon>
        <taxon>Pteriomorphia</taxon>
        <taxon>Mytilida</taxon>
        <taxon>Mytiloidea</taxon>
        <taxon>Mytilidae</taxon>
        <taxon>Mytilinae</taxon>
        <taxon>Mytilus</taxon>
    </lineage>
</organism>
<feature type="transmembrane region" description="Helical" evidence="9">
    <location>
        <begin position="122"/>
        <end position="140"/>
    </location>
</feature>
<dbReference type="Gene3D" id="1.20.1070.10">
    <property type="entry name" value="Rhodopsin 7-helix transmembrane proteins"/>
    <property type="match status" value="1"/>
</dbReference>
<dbReference type="InterPro" id="IPR000611">
    <property type="entry name" value="NPY_rcpt"/>
</dbReference>
<feature type="transmembrane region" description="Helical" evidence="9">
    <location>
        <begin position="208"/>
        <end position="229"/>
    </location>
</feature>
<evidence type="ECO:0000256" key="3">
    <source>
        <dbReference type="ARBA" id="ARBA00022692"/>
    </source>
</evidence>
<dbReference type="InterPro" id="IPR017452">
    <property type="entry name" value="GPCR_Rhodpsn_7TM"/>
</dbReference>
<evidence type="ECO:0000256" key="1">
    <source>
        <dbReference type="ARBA" id="ARBA00004141"/>
    </source>
</evidence>
<comment type="similarity">
    <text evidence="2">Belongs to the G-protein coupled receptor 1 family.</text>
</comment>
<accession>A0A8B6GST8</accession>
<evidence type="ECO:0000256" key="2">
    <source>
        <dbReference type="ARBA" id="ARBA00010663"/>
    </source>
</evidence>
<dbReference type="GO" id="GO:0043005">
    <property type="term" value="C:neuron projection"/>
    <property type="evidence" value="ECO:0007669"/>
    <property type="project" value="TreeGrafter"/>
</dbReference>
<dbReference type="GO" id="GO:0004983">
    <property type="term" value="F:neuropeptide Y receptor activity"/>
    <property type="evidence" value="ECO:0007669"/>
    <property type="project" value="InterPro"/>
</dbReference>
<dbReference type="PRINTS" id="PR01012">
    <property type="entry name" value="NRPEPTIDEYR"/>
</dbReference>
<feature type="transmembrane region" description="Helical" evidence="9">
    <location>
        <begin position="161"/>
        <end position="180"/>
    </location>
</feature>
<gene>
    <name evidence="11" type="ORF">MGAL_10B027475</name>
</gene>
<dbReference type="Proteomes" id="UP000596742">
    <property type="component" value="Unassembled WGS sequence"/>
</dbReference>
<name>A0A8B6GST8_MYTGA</name>
<dbReference type="GO" id="GO:0005886">
    <property type="term" value="C:plasma membrane"/>
    <property type="evidence" value="ECO:0007669"/>
    <property type="project" value="TreeGrafter"/>
</dbReference>
<comment type="caution">
    <text evidence="11">The sequence shown here is derived from an EMBL/GenBank/DDBJ whole genome shotgun (WGS) entry which is preliminary data.</text>
</comment>
<evidence type="ECO:0000256" key="9">
    <source>
        <dbReference type="SAM" id="Phobius"/>
    </source>
</evidence>
<keyword evidence="12" id="KW-1185">Reference proteome</keyword>
<keyword evidence="3 9" id="KW-0812">Transmembrane</keyword>
<evidence type="ECO:0000259" key="10">
    <source>
        <dbReference type="PROSITE" id="PS50262"/>
    </source>
</evidence>
<feature type="transmembrane region" description="Helical" evidence="9">
    <location>
        <begin position="263"/>
        <end position="284"/>
    </location>
</feature>
<reference evidence="11" key="1">
    <citation type="submission" date="2018-11" db="EMBL/GenBank/DDBJ databases">
        <authorList>
            <person name="Alioto T."/>
            <person name="Alioto T."/>
        </authorList>
    </citation>
    <scope>NUCLEOTIDE SEQUENCE</scope>
</reference>
<keyword evidence="7 11" id="KW-0675">Receptor</keyword>
<feature type="transmembrane region" description="Helical" evidence="9">
    <location>
        <begin position="44"/>
        <end position="70"/>
    </location>
</feature>
<keyword evidence="5" id="KW-0297">G-protein coupled receptor</keyword>
<dbReference type="PROSITE" id="PS50262">
    <property type="entry name" value="G_PROTEIN_RECEP_F1_2"/>
    <property type="match status" value="1"/>
</dbReference>
<evidence type="ECO:0000256" key="6">
    <source>
        <dbReference type="ARBA" id="ARBA00023136"/>
    </source>
</evidence>
<dbReference type="EMBL" id="UYJE01008880">
    <property type="protein sequence ID" value="VDI68093.1"/>
    <property type="molecule type" value="Genomic_DNA"/>
</dbReference>
<feature type="domain" description="G-protein coupled receptors family 1 profile" evidence="10">
    <location>
        <begin position="61"/>
        <end position="319"/>
    </location>
</feature>
<keyword evidence="8" id="KW-0807">Transducer</keyword>
<comment type="subcellular location">
    <subcellularLocation>
        <location evidence="1">Membrane</location>
        <topology evidence="1">Multi-pass membrane protein</topology>
    </subcellularLocation>
</comment>
<evidence type="ECO:0000313" key="11">
    <source>
        <dbReference type="EMBL" id="VDI68093.1"/>
    </source>
</evidence>
<feature type="transmembrane region" description="Helical" evidence="9">
    <location>
        <begin position="82"/>
        <end position="102"/>
    </location>
</feature>
<dbReference type="InterPro" id="IPR000276">
    <property type="entry name" value="GPCR_Rhodpsn"/>
</dbReference>
<protein>
    <submittedName>
        <fullName evidence="11">G protein-coupled receptor 83</fullName>
    </submittedName>
</protein>
<evidence type="ECO:0000256" key="5">
    <source>
        <dbReference type="ARBA" id="ARBA00023040"/>
    </source>
</evidence>
<dbReference type="SUPFAM" id="SSF81321">
    <property type="entry name" value="Family A G protein-coupled receptor-like"/>
    <property type="match status" value="1"/>
</dbReference>
<dbReference type="PRINTS" id="PR00237">
    <property type="entry name" value="GPCRRHODOPSN"/>
</dbReference>
<dbReference type="PANTHER" id="PTHR24235:SF29">
    <property type="entry name" value="GH23382P"/>
    <property type="match status" value="1"/>
</dbReference>